<evidence type="ECO:0000256" key="7">
    <source>
        <dbReference type="ARBA" id="ARBA00025526"/>
    </source>
</evidence>
<evidence type="ECO:0000256" key="5">
    <source>
        <dbReference type="ARBA" id="ARBA00022917"/>
    </source>
</evidence>
<comment type="function">
    <text evidence="7">Translation factor necessary for the incorporation of selenocysteine into proteins. It probably replaces EF-Tu for the insertion of selenocysteine directed by the UGA codon. SelB binds GTP and GDP.</text>
</comment>
<feature type="domain" description="Tr-type G" evidence="9">
    <location>
        <begin position="5"/>
        <end position="177"/>
    </location>
</feature>
<dbReference type="PRINTS" id="PR00315">
    <property type="entry name" value="ELONGATNFCT"/>
</dbReference>
<protein>
    <recommendedName>
        <fullName evidence="2">Selenocysteine-specific elongation factor</fullName>
    </recommendedName>
    <alternativeName>
        <fullName evidence="8">SelB translation factor</fullName>
    </alternativeName>
</protein>
<dbReference type="CDD" id="cd15491">
    <property type="entry name" value="selB_III"/>
    <property type="match status" value="1"/>
</dbReference>
<reference evidence="10 11" key="1">
    <citation type="submission" date="2021-01" db="EMBL/GenBank/DDBJ databases">
        <title>Genomic Encyclopedia of Type Strains, Phase IV (KMG-IV): sequencing the most valuable type-strain genomes for metagenomic binning, comparative biology and taxonomic classification.</title>
        <authorList>
            <person name="Goeker M."/>
        </authorList>
    </citation>
    <scope>NUCLEOTIDE SEQUENCE [LARGE SCALE GENOMIC DNA]</scope>
    <source>
        <strain evidence="10 11">DSM 25879</strain>
    </source>
</reference>
<dbReference type="Pfam" id="PF00009">
    <property type="entry name" value="GTP_EFTU"/>
    <property type="match status" value="1"/>
</dbReference>
<keyword evidence="10" id="KW-0251">Elongation factor</keyword>
<evidence type="ECO:0000313" key="11">
    <source>
        <dbReference type="Proteomes" id="UP000737402"/>
    </source>
</evidence>
<evidence type="ECO:0000256" key="3">
    <source>
        <dbReference type="ARBA" id="ARBA00022490"/>
    </source>
</evidence>
<dbReference type="Gene3D" id="1.10.10.2770">
    <property type="match status" value="1"/>
</dbReference>
<dbReference type="InterPro" id="IPR000795">
    <property type="entry name" value="T_Tr_GTP-bd_dom"/>
</dbReference>
<dbReference type="PANTHER" id="PTHR43721:SF22">
    <property type="entry name" value="ELONGATION FACTOR TU, MITOCHONDRIAL"/>
    <property type="match status" value="1"/>
</dbReference>
<evidence type="ECO:0000256" key="8">
    <source>
        <dbReference type="ARBA" id="ARBA00031615"/>
    </source>
</evidence>
<dbReference type="NCBIfam" id="TIGR00231">
    <property type="entry name" value="small_GTP"/>
    <property type="match status" value="1"/>
</dbReference>
<proteinExistence type="predicted"/>
<dbReference type="Proteomes" id="UP000737402">
    <property type="component" value="Unassembled WGS sequence"/>
</dbReference>
<keyword evidence="4" id="KW-0547">Nucleotide-binding</keyword>
<organism evidence="10 11">
    <name type="scientific">Sutcliffiella tianshenii</name>
    <dbReference type="NCBI Taxonomy" id="1463404"/>
    <lineage>
        <taxon>Bacteria</taxon>
        <taxon>Bacillati</taxon>
        <taxon>Bacillota</taxon>
        <taxon>Bacilli</taxon>
        <taxon>Bacillales</taxon>
        <taxon>Bacillaceae</taxon>
        <taxon>Sutcliffiella</taxon>
    </lineage>
</organism>
<dbReference type="InterPro" id="IPR050055">
    <property type="entry name" value="EF-Tu_GTPase"/>
</dbReference>
<keyword evidence="11" id="KW-1185">Reference proteome</keyword>
<dbReference type="PANTHER" id="PTHR43721">
    <property type="entry name" value="ELONGATION FACTOR TU-RELATED"/>
    <property type="match status" value="1"/>
</dbReference>
<dbReference type="InterPro" id="IPR009000">
    <property type="entry name" value="Transl_B-barrel_sf"/>
</dbReference>
<evidence type="ECO:0000259" key="9">
    <source>
        <dbReference type="PROSITE" id="PS51722"/>
    </source>
</evidence>
<dbReference type="InterPro" id="IPR015190">
    <property type="entry name" value="Elong_fac_SelB-wing-hlx_typ-2"/>
</dbReference>
<name>A0ABS2NY04_9BACI</name>
<keyword evidence="5" id="KW-0648">Protein biosynthesis</keyword>
<evidence type="ECO:0000256" key="2">
    <source>
        <dbReference type="ARBA" id="ARBA00015953"/>
    </source>
</evidence>
<dbReference type="InterPro" id="IPR027417">
    <property type="entry name" value="P-loop_NTPase"/>
</dbReference>
<dbReference type="SUPFAM" id="SSF46785">
    <property type="entry name" value="Winged helix' DNA-binding domain"/>
    <property type="match status" value="2"/>
</dbReference>
<dbReference type="SUPFAM" id="SSF52540">
    <property type="entry name" value="P-loop containing nucleoside triphosphate hydrolases"/>
    <property type="match status" value="1"/>
</dbReference>
<evidence type="ECO:0000313" key="10">
    <source>
        <dbReference type="EMBL" id="MBM7619115.1"/>
    </source>
</evidence>
<evidence type="ECO:0000256" key="6">
    <source>
        <dbReference type="ARBA" id="ARBA00023134"/>
    </source>
</evidence>
<comment type="subcellular location">
    <subcellularLocation>
        <location evidence="1">Cytoplasm</location>
    </subcellularLocation>
</comment>
<gene>
    <name evidence="10" type="ORF">JOC95_000964</name>
</gene>
<dbReference type="Pfam" id="PF03144">
    <property type="entry name" value="GTP_EFTU_D2"/>
    <property type="match status" value="1"/>
</dbReference>
<dbReference type="Gene3D" id="1.10.10.10">
    <property type="entry name" value="Winged helix-like DNA-binding domain superfamily/Winged helix DNA-binding domain"/>
    <property type="match status" value="1"/>
</dbReference>
<dbReference type="Gene3D" id="3.40.50.300">
    <property type="entry name" value="P-loop containing nucleotide triphosphate hydrolases"/>
    <property type="match status" value="1"/>
</dbReference>
<dbReference type="NCBIfam" id="TIGR00475">
    <property type="entry name" value="selB"/>
    <property type="match status" value="1"/>
</dbReference>
<dbReference type="RefSeq" id="WP_338083053.1">
    <property type="nucleotide sequence ID" value="NZ_JAFBED010000002.1"/>
</dbReference>
<keyword evidence="3" id="KW-0963">Cytoplasm</keyword>
<dbReference type="Gene3D" id="2.40.30.10">
    <property type="entry name" value="Translation factors"/>
    <property type="match status" value="1"/>
</dbReference>
<dbReference type="InterPro" id="IPR057335">
    <property type="entry name" value="Beta-barrel_SelB"/>
</dbReference>
<dbReference type="EMBL" id="JAFBED010000002">
    <property type="protein sequence ID" value="MBM7619115.1"/>
    <property type="molecule type" value="Genomic_DNA"/>
</dbReference>
<dbReference type="SUPFAM" id="SSF50465">
    <property type="entry name" value="EF-Tu/eEF-1alpha/eIF2-gamma C-terminal domain"/>
    <property type="match status" value="1"/>
</dbReference>
<accession>A0ABS2NY04</accession>
<dbReference type="Pfam" id="PF09106">
    <property type="entry name" value="WHD_2nd_SelB"/>
    <property type="match status" value="1"/>
</dbReference>
<dbReference type="CDD" id="cd03696">
    <property type="entry name" value="SelB_II"/>
    <property type="match status" value="1"/>
</dbReference>
<dbReference type="InterPro" id="IPR036388">
    <property type="entry name" value="WH-like_DNA-bd_sf"/>
</dbReference>
<comment type="caution">
    <text evidence="10">The sequence shown here is derived from an EMBL/GenBank/DDBJ whole genome shotgun (WGS) entry which is preliminary data.</text>
</comment>
<dbReference type="Pfam" id="PF09107">
    <property type="entry name" value="WHD_3rd_SelB"/>
    <property type="match status" value="1"/>
</dbReference>
<dbReference type="InterPro" id="IPR004161">
    <property type="entry name" value="EFTu-like_2"/>
</dbReference>
<dbReference type="PROSITE" id="PS51722">
    <property type="entry name" value="G_TR_2"/>
    <property type="match status" value="1"/>
</dbReference>
<dbReference type="CDD" id="cd04171">
    <property type="entry name" value="SelB"/>
    <property type="match status" value="1"/>
</dbReference>
<dbReference type="InterPro" id="IPR009001">
    <property type="entry name" value="Transl_elong_EF1A/Init_IF2_C"/>
</dbReference>
<keyword evidence="6" id="KW-0342">GTP-binding</keyword>
<dbReference type="SUPFAM" id="SSF50447">
    <property type="entry name" value="Translation proteins"/>
    <property type="match status" value="1"/>
</dbReference>
<dbReference type="InterPro" id="IPR036390">
    <property type="entry name" value="WH_DNA-bd_sf"/>
</dbReference>
<dbReference type="InterPro" id="IPR015191">
    <property type="entry name" value="SelB_WHD4"/>
</dbReference>
<evidence type="ECO:0000256" key="1">
    <source>
        <dbReference type="ARBA" id="ARBA00004496"/>
    </source>
</evidence>
<dbReference type="GO" id="GO:0003746">
    <property type="term" value="F:translation elongation factor activity"/>
    <property type="evidence" value="ECO:0007669"/>
    <property type="project" value="UniProtKB-KW"/>
</dbReference>
<evidence type="ECO:0000256" key="4">
    <source>
        <dbReference type="ARBA" id="ARBA00022741"/>
    </source>
</evidence>
<dbReference type="InterPro" id="IPR004535">
    <property type="entry name" value="Transl_elong_SelB"/>
</dbReference>
<dbReference type="InterPro" id="IPR005225">
    <property type="entry name" value="Small_GTP-bd"/>
</dbReference>
<sequence length="629" mass="70729">MRILTKHFTIGMAGHIDHGKTSLTKALTGVDTDRLKEEKERQISIEPGYAPLELADGSVVSVVDVPGHERFIRQMIAGVSGIDLVILVIAADEGVMPQTKEHLEILKFLQVKKGMVAFTKIDKVDEDFLELAKEEILDELSGTIFEGVPIVFVDSLKKSGIQEMKQILQKELESIQEKHATGNFRLPIDQVFSLKGQGTVVRGTIIEGKINNGDLLEVMPGGQAAKVRQLQVHNKKVEQAVAGQRVAVNLSGLSKDSIKRGDVLARENTYDTTDTIDVSLHMVENLQYPIKQRSRIKVHIGTAEVLGKIVFFDRNEYDGHKDEDVLCQLRLDEPITCSRGDKVILRRPTPAETIGGGWIIQPSGSVYKFGQSTIDTLRRIKQGTPEERVKEAFLKSDLLSLENLKREAGLESNVLVQLEEQGLIVNVTGNLYAHEPMIMEKERQLAGHIQEYHVMHPIRIGIPKAELFSELSNSTSIDLIEFVLGKMETAQIVLRNENLVYLEGFLPSYPKQWQRRMEQVAEELAGDKLTPMPFSLYCEKAALPEKEALDLKHFLLKQNKAFQLDDSHLIASREFHAAVDLLKSRTDDEVELGEIKDLLQLSRKYLIPFVELMDALGITEREGTTRRWI</sequence>
<dbReference type="Pfam" id="PF25461">
    <property type="entry name" value="Beta-barrel_SelB"/>
    <property type="match status" value="1"/>
</dbReference>